<dbReference type="InterPro" id="IPR023299">
    <property type="entry name" value="ATPase_P-typ_cyto_dom_N"/>
</dbReference>
<dbReference type="PANTHER" id="PTHR42861">
    <property type="entry name" value="CALCIUM-TRANSPORTING ATPASE"/>
    <property type="match status" value="1"/>
</dbReference>
<dbReference type="PROSITE" id="PS50181">
    <property type="entry name" value="FBOX"/>
    <property type="match status" value="1"/>
</dbReference>
<proteinExistence type="predicted"/>
<dbReference type="OrthoDB" id="3352408at2759"/>
<organism evidence="6 7">
    <name type="scientific">Meloidogyne enterolobii</name>
    <name type="common">Root-knot nematode worm</name>
    <name type="synonym">Meloidogyne mayaguensis</name>
    <dbReference type="NCBI Taxonomy" id="390850"/>
    <lineage>
        <taxon>Eukaryota</taxon>
        <taxon>Metazoa</taxon>
        <taxon>Ecdysozoa</taxon>
        <taxon>Nematoda</taxon>
        <taxon>Chromadorea</taxon>
        <taxon>Rhabditida</taxon>
        <taxon>Tylenchina</taxon>
        <taxon>Tylenchomorpha</taxon>
        <taxon>Tylenchoidea</taxon>
        <taxon>Meloidogynidae</taxon>
        <taxon>Meloidogyninae</taxon>
        <taxon>Meloidogyne</taxon>
    </lineage>
</organism>
<dbReference type="InterPro" id="IPR036412">
    <property type="entry name" value="HAD-like_sf"/>
</dbReference>
<dbReference type="InterPro" id="IPR001757">
    <property type="entry name" value="P_typ_ATPase"/>
</dbReference>
<keyword evidence="3" id="KW-1133">Transmembrane helix</keyword>
<dbReference type="Proteomes" id="UP000580250">
    <property type="component" value="Unassembled WGS sequence"/>
</dbReference>
<dbReference type="Gene3D" id="3.40.1110.10">
    <property type="entry name" value="Calcium-transporting ATPase, cytoplasmic domain N"/>
    <property type="match status" value="1"/>
</dbReference>
<evidence type="ECO:0000313" key="6">
    <source>
        <dbReference type="EMBL" id="CAD2170215.1"/>
    </source>
</evidence>
<dbReference type="InterPro" id="IPR001810">
    <property type="entry name" value="F-box_dom"/>
</dbReference>
<dbReference type="GO" id="GO:0005388">
    <property type="term" value="F:P-type calcium transporter activity"/>
    <property type="evidence" value="ECO:0007669"/>
    <property type="project" value="UniProtKB-EC"/>
</dbReference>
<keyword evidence="4" id="KW-0472">Membrane</keyword>
<evidence type="ECO:0000256" key="2">
    <source>
        <dbReference type="ARBA" id="ARBA00022692"/>
    </source>
</evidence>
<dbReference type="Gene3D" id="3.40.50.1000">
    <property type="entry name" value="HAD superfamily/HAD-like"/>
    <property type="match status" value="1"/>
</dbReference>
<dbReference type="SUPFAM" id="SSF81660">
    <property type="entry name" value="Metal cation-transporting ATPase, ATP-binding domain N"/>
    <property type="match status" value="1"/>
</dbReference>
<evidence type="ECO:0000313" key="7">
    <source>
        <dbReference type="Proteomes" id="UP000580250"/>
    </source>
</evidence>
<dbReference type="Pfam" id="PF00702">
    <property type="entry name" value="Hydrolase"/>
    <property type="match status" value="1"/>
</dbReference>
<sequence length="200" mass="22401">MQMTKGKYDQIIQTASGLGQSGLRVIGMARGSDMRSLYYAGLVGILDPPRPGCLQSIEIIQSAGVSVKMVTGIRLGLHNQNIMWLSGPQIDDLKDSELEQLIQSVTIFYKASPRHKLRIVKALQNIGEVVAMTEDGVNDAVALKKSDIEGFFSLPTETTLDILKCLKYEQLFTISWTNFFFYDFINRFGGELARNKIWMD</sequence>
<dbReference type="SUPFAM" id="SSF56784">
    <property type="entry name" value="HAD-like"/>
    <property type="match status" value="1"/>
</dbReference>
<reference evidence="6 7" key="1">
    <citation type="submission" date="2020-08" db="EMBL/GenBank/DDBJ databases">
        <authorList>
            <person name="Koutsovoulos G."/>
            <person name="Danchin GJ E."/>
        </authorList>
    </citation>
    <scope>NUCLEOTIDE SEQUENCE [LARGE SCALE GENOMIC DNA]</scope>
</reference>
<dbReference type="GO" id="GO:0016887">
    <property type="term" value="F:ATP hydrolysis activity"/>
    <property type="evidence" value="ECO:0007669"/>
    <property type="project" value="InterPro"/>
</dbReference>
<dbReference type="GO" id="GO:0016020">
    <property type="term" value="C:membrane"/>
    <property type="evidence" value="ECO:0007669"/>
    <property type="project" value="UniProtKB-SubCell"/>
</dbReference>
<comment type="subcellular location">
    <subcellularLocation>
        <location evidence="1">Membrane</location>
        <topology evidence="1">Multi-pass membrane protein</topology>
    </subcellularLocation>
</comment>
<evidence type="ECO:0000259" key="5">
    <source>
        <dbReference type="PROSITE" id="PS50181"/>
    </source>
</evidence>
<evidence type="ECO:0000256" key="1">
    <source>
        <dbReference type="ARBA" id="ARBA00004141"/>
    </source>
</evidence>
<evidence type="ECO:0000256" key="3">
    <source>
        <dbReference type="ARBA" id="ARBA00022989"/>
    </source>
</evidence>
<keyword evidence="2" id="KW-0812">Transmembrane</keyword>
<evidence type="ECO:0000256" key="4">
    <source>
        <dbReference type="ARBA" id="ARBA00023136"/>
    </source>
</evidence>
<dbReference type="PRINTS" id="PR00120">
    <property type="entry name" value="HATPASE"/>
</dbReference>
<dbReference type="InterPro" id="IPR023214">
    <property type="entry name" value="HAD_sf"/>
</dbReference>
<dbReference type="PRINTS" id="PR00119">
    <property type="entry name" value="CATATPASE"/>
</dbReference>
<name>A0A6V7V7D1_MELEN</name>
<feature type="domain" description="F-box" evidence="5">
    <location>
        <begin position="148"/>
        <end position="200"/>
    </location>
</feature>
<accession>A0A6V7V7D1</accession>
<dbReference type="EMBL" id="CAJEWN010000165">
    <property type="protein sequence ID" value="CAD2170215.1"/>
    <property type="molecule type" value="Genomic_DNA"/>
</dbReference>
<protein>
    <recommendedName>
        <fullName evidence="5">F-box domain-containing protein</fullName>
    </recommendedName>
</protein>
<dbReference type="AlphaFoldDB" id="A0A6V7V7D1"/>
<gene>
    <name evidence="6" type="ORF">MENT_LOCUS21605</name>
</gene>
<dbReference type="GO" id="GO:0005524">
    <property type="term" value="F:ATP binding"/>
    <property type="evidence" value="ECO:0007669"/>
    <property type="project" value="InterPro"/>
</dbReference>
<comment type="caution">
    <text evidence="6">The sequence shown here is derived from an EMBL/GenBank/DDBJ whole genome shotgun (WGS) entry which is preliminary data.</text>
</comment>